<accession>A0A8S1RUZ7</accession>
<gene>
    <name evidence="1" type="ORF">PSON_ATCC_30995.1.T3360003</name>
</gene>
<sequence>MHYLIHITEGDIVPIKNKQLNQYQIACLRNLKFSIIQNKEISGMDWKLQLRRIEDFQIMELRNTKTFWGIIVKILQIITDLDKGTYQNN</sequence>
<evidence type="ECO:0000313" key="1">
    <source>
        <dbReference type="EMBL" id="CAD8130835.1"/>
    </source>
</evidence>
<keyword evidence="2" id="KW-1185">Reference proteome</keyword>
<dbReference type="AlphaFoldDB" id="A0A8S1RUZ7"/>
<reference evidence="1" key="1">
    <citation type="submission" date="2021-01" db="EMBL/GenBank/DDBJ databases">
        <authorList>
            <consortium name="Genoscope - CEA"/>
            <person name="William W."/>
        </authorList>
    </citation>
    <scope>NUCLEOTIDE SEQUENCE</scope>
</reference>
<proteinExistence type="predicted"/>
<dbReference type="Proteomes" id="UP000692954">
    <property type="component" value="Unassembled WGS sequence"/>
</dbReference>
<dbReference type="EMBL" id="CAJJDN010000336">
    <property type="protein sequence ID" value="CAD8130835.1"/>
    <property type="molecule type" value="Genomic_DNA"/>
</dbReference>
<name>A0A8S1RUZ7_9CILI</name>
<organism evidence="1 2">
    <name type="scientific">Paramecium sonneborni</name>
    <dbReference type="NCBI Taxonomy" id="65129"/>
    <lineage>
        <taxon>Eukaryota</taxon>
        <taxon>Sar</taxon>
        <taxon>Alveolata</taxon>
        <taxon>Ciliophora</taxon>
        <taxon>Intramacronucleata</taxon>
        <taxon>Oligohymenophorea</taxon>
        <taxon>Peniculida</taxon>
        <taxon>Parameciidae</taxon>
        <taxon>Paramecium</taxon>
    </lineage>
</organism>
<comment type="caution">
    <text evidence="1">The sequence shown here is derived from an EMBL/GenBank/DDBJ whole genome shotgun (WGS) entry which is preliminary data.</text>
</comment>
<protein>
    <submittedName>
        <fullName evidence="1">Uncharacterized protein</fullName>
    </submittedName>
</protein>
<evidence type="ECO:0000313" key="2">
    <source>
        <dbReference type="Proteomes" id="UP000692954"/>
    </source>
</evidence>